<dbReference type="Proteomes" id="UP001626550">
    <property type="component" value="Unassembled WGS sequence"/>
</dbReference>
<dbReference type="InterPro" id="IPR011419">
    <property type="entry name" value="ATP12_ATP_synth-F1-assembly"/>
</dbReference>
<dbReference type="PANTHER" id="PTHR21013">
    <property type="entry name" value="ATP SYNTHASE MITOCHONDRIAL F1 COMPLEX ASSEMBLY FACTOR 2/ATP12 PROTEIN, MITOCHONDRIAL PRECURSOR"/>
    <property type="match status" value="1"/>
</dbReference>
<dbReference type="PANTHER" id="PTHR21013:SF10">
    <property type="entry name" value="ATP SYNTHASE MITOCHONDRIAL F1 COMPLEX ASSEMBLY FACTOR 2"/>
    <property type="match status" value="1"/>
</dbReference>
<gene>
    <name evidence="1" type="primary">ATPAF2</name>
    <name evidence="1" type="ORF">Ciccas_000733</name>
</gene>
<keyword evidence="2" id="KW-1185">Reference proteome</keyword>
<reference evidence="1 2" key="1">
    <citation type="submission" date="2024-11" db="EMBL/GenBank/DDBJ databases">
        <title>Adaptive evolution of stress response genes in parasites aligns with host niche diversity.</title>
        <authorList>
            <person name="Hahn C."/>
            <person name="Resl P."/>
        </authorList>
    </citation>
    <scope>NUCLEOTIDE SEQUENCE [LARGE SCALE GENOMIC DNA]</scope>
    <source>
        <strain evidence="1">EGGRZ-B1_66</strain>
        <tissue evidence="1">Body</tissue>
    </source>
</reference>
<protein>
    <submittedName>
        <fullName evidence="1">ATP synthase mitochondrial F1 complex assembly factor 2</fullName>
    </submittedName>
</protein>
<proteinExistence type="predicted"/>
<dbReference type="Gene3D" id="1.10.3580.10">
    <property type="entry name" value="ATP12 ATPase"/>
    <property type="match status" value="1"/>
</dbReference>
<comment type="caution">
    <text evidence="1">The sequence shown here is derived from an EMBL/GenBank/DDBJ whole genome shotgun (WGS) entry which is preliminary data.</text>
</comment>
<dbReference type="AlphaFoldDB" id="A0ABD2QM16"/>
<evidence type="ECO:0000313" key="1">
    <source>
        <dbReference type="EMBL" id="KAL3320567.1"/>
    </source>
</evidence>
<dbReference type="SUPFAM" id="SSF160909">
    <property type="entry name" value="ATP12-like"/>
    <property type="match status" value="1"/>
</dbReference>
<sequence>MEYLDTDTIIFWASEDDDSGGDLLKKQKAQWGPVLDFVREKYQITPQISHNFLARPILQPAEREHLEKYLQSMNPWALCAFQNITESLKSFYLSLALSDGFIESEKAVALSLLETSHQEDKWGNVPWYHDVERADLCARVSSALIVFLTSFEQYQVKQVADSAFMRSLSSQ</sequence>
<dbReference type="EMBL" id="JBJKFK010000043">
    <property type="protein sequence ID" value="KAL3320567.1"/>
    <property type="molecule type" value="Genomic_DNA"/>
</dbReference>
<evidence type="ECO:0000313" key="2">
    <source>
        <dbReference type="Proteomes" id="UP001626550"/>
    </source>
</evidence>
<dbReference type="InterPro" id="IPR023335">
    <property type="entry name" value="ATP12_ortho_dom_sf"/>
</dbReference>
<accession>A0ABD2QM16</accession>
<organism evidence="1 2">
    <name type="scientific">Cichlidogyrus casuarinus</name>
    <dbReference type="NCBI Taxonomy" id="1844966"/>
    <lineage>
        <taxon>Eukaryota</taxon>
        <taxon>Metazoa</taxon>
        <taxon>Spiralia</taxon>
        <taxon>Lophotrochozoa</taxon>
        <taxon>Platyhelminthes</taxon>
        <taxon>Monogenea</taxon>
        <taxon>Monopisthocotylea</taxon>
        <taxon>Dactylogyridea</taxon>
        <taxon>Ancyrocephalidae</taxon>
        <taxon>Cichlidogyrus</taxon>
    </lineage>
</organism>
<name>A0ABD2QM16_9PLAT</name>